<dbReference type="NCBIfam" id="TIGR00016">
    <property type="entry name" value="ackA"/>
    <property type="match status" value="1"/>
</dbReference>
<name>A0ABP6XIE9_9ACTN</name>
<evidence type="ECO:0000256" key="2">
    <source>
        <dbReference type="ARBA" id="ARBA00022679"/>
    </source>
</evidence>
<dbReference type="PRINTS" id="PR00471">
    <property type="entry name" value="ACETATEKNASE"/>
</dbReference>
<comment type="function">
    <text evidence="6">Catalyzes the formation of acetyl phosphate from acetate and ATP. Can also catalyze the reverse reaction.</text>
</comment>
<keyword evidence="6" id="KW-0460">Magnesium</keyword>
<dbReference type="InterPro" id="IPR023865">
    <property type="entry name" value="Aliphatic_acid_kinase_CS"/>
</dbReference>
<keyword evidence="6" id="KW-0479">Metal-binding</keyword>
<proteinExistence type="inferred from homology"/>
<keyword evidence="2 6" id="KW-0808">Transferase</keyword>
<keyword evidence="9" id="KW-1185">Reference proteome</keyword>
<dbReference type="Gene3D" id="3.30.420.40">
    <property type="match status" value="2"/>
</dbReference>
<dbReference type="CDD" id="cd24010">
    <property type="entry name" value="ASKHA_NBD_AcK_PK"/>
    <property type="match status" value="1"/>
</dbReference>
<dbReference type="PIRSF" id="PIRSF000722">
    <property type="entry name" value="Acetate_prop_kin"/>
    <property type="match status" value="1"/>
</dbReference>
<feature type="binding site" evidence="6">
    <location>
        <position position="374"/>
    </location>
    <ligand>
        <name>Mg(2+)</name>
        <dbReference type="ChEBI" id="CHEBI:18420"/>
    </ligand>
</feature>
<keyword evidence="3 6" id="KW-0547">Nucleotide-binding</keyword>
<evidence type="ECO:0000256" key="1">
    <source>
        <dbReference type="ARBA" id="ARBA00008748"/>
    </source>
</evidence>
<keyword evidence="5 6" id="KW-0067">ATP-binding</keyword>
<evidence type="ECO:0000256" key="5">
    <source>
        <dbReference type="ARBA" id="ARBA00022840"/>
    </source>
</evidence>
<dbReference type="SUPFAM" id="SSF53067">
    <property type="entry name" value="Actin-like ATPase domain"/>
    <property type="match status" value="2"/>
</dbReference>
<dbReference type="InterPro" id="IPR004372">
    <property type="entry name" value="Ac/propionate_kinase"/>
</dbReference>
<dbReference type="Proteomes" id="UP001500767">
    <property type="component" value="Unassembled WGS sequence"/>
</dbReference>
<reference evidence="9" key="1">
    <citation type="journal article" date="2019" name="Int. J. Syst. Evol. Microbiol.">
        <title>The Global Catalogue of Microorganisms (GCM) 10K type strain sequencing project: providing services to taxonomists for standard genome sequencing and annotation.</title>
        <authorList>
            <consortium name="The Broad Institute Genomics Platform"/>
            <consortium name="The Broad Institute Genome Sequencing Center for Infectious Disease"/>
            <person name="Wu L."/>
            <person name="Ma J."/>
        </authorList>
    </citation>
    <scope>NUCLEOTIDE SEQUENCE [LARGE SCALE GENOMIC DNA]</scope>
    <source>
        <strain evidence="9">JCM 16540</strain>
    </source>
</reference>
<comment type="pathway">
    <text evidence="6">Metabolic intermediate biosynthesis; acetyl-CoA biosynthesis; acetyl-CoA from acetate: step 1/2.</text>
</comment>
<comment type="cofactor">
    <cofactor evidence="6">
        <name>Mg(2+)</name>
        <dbReference type="ChEBI" id="CHEBI:18420"/>
    </cofactor>
    <cofactor evidence="6">
        <name>Mn(2+)</name>
        <dbReference type="ChEBI" id="CHEBI:29035"/>
    </cofactor>
    <text evidence="6">Mg(2+). Can also accept Mn(2+).</text>
</comment>
<dbReference type="PROSITE" id="PS01076">
    <property type="entry name" value="ACETATE_KINASE_2"/>
    <property type="match status" value="1"/>
</dbReference>
<dbReference type="GO" id="GO:0016301">
    <property type="term" value="F:kinase activity"/>
    <property type="evidence" value="ECO:0007669"/>
    <property type="project" value="UniProtKB-KW"/>
</dbReference>
<sequence>MTDARDAVLVLNAGSSSLKYQVVVPGTAEVLAKGLVERIGEDGGPDGAGVPDHGAAMSVVTDQLADAGLDLGRTGLRAVGHRVVHGGPDFSDPVLVDDAVVADIRDLVPLAPLHNPGALAGIEAARAAFDIPQVAVFDTAFFTSLPPAASTYALPEDIRTQHRVRRYGFHGTSHRYVSRAAADLLGRPLESFQQVVLHLGNGCSASAIAGGVAADTSMGLTPLEGLVMGTRSGDVDPAVFTFLHEQVGMSVAEIDTMLNKRSGLKGLAGVNDFREVLARADAGDGDARLAFDVYVHRLRHYVGAYTAVLGGLDVLVFTAGVGENAPRLRAAVVETLGRLGLSVDPERNEAPSHEARVVSPDGSPVTVLVVPTNEELEIARQTATLLDTRHD</sequence>
<feature type="binding site" evidence="6">
    <location>
        <begin position="198"/>
        <end position="202"/>
    </location>
    <ligand>
        <name>ATP</name>
        <dbReference type="ChEBI" id="CHEBI:30616"/>
    </ligand>
</feature>
<dbReference type="HAMAP" id="MF_00020">
    <property type="entry name" value="Acetate_kinase"/>
    <property type="match status" value="1"/>
</dbReference>
<evidence type="ECO:0000313" key="8">
    <source>
        <dbReference type="EMBL" id="GAA3567599.1"/>
    </source>
</evidence>
<protein>
    <recommendedName>
        <fullName evidence="6">Acetate kinase</fullName>
        <ecNumber evidence="6">2.7.2.1</ecNumber>
    </recommendedName>
    <alternativeName>
        <fullName evidence="6">Acetokinase</fullName>
    </alternativeName>
</protein>
<dbReference type="InterPro" id="IPR043129">
    <property type="entry name" value="ATPase_NBD"/>
</dbReference>
<evidence type="ECO:0000313" key="9">
    <source>
        <dbReference type="Proteomes" id="UP001500767"/>
    </source>
</evidence>
<dbReference type="PROSITE" id="PS01075">
    <property type="entry name" value="ACETATE_KINASE_1"/>
    <property type="match status" value="1"/>
</dbReference>
<organism evidence="8 9">
    <name type="scientific">Microlunatus spumicola</name>
    <dbReference type="NCBI Taxonomy" id="81499"/>
    <lineage>
        <taxon>Bacteria</taxon>
        <taxon>Bacillati</taxon>
        <taxon>Actinomycetota</taxon>
        <taxon>Actinomycetes</taxon>
        <taxon>Propionibacteriales</taxon>
        <taxon>Propionibacteriaceae</taxon>
        <taxon>Microlunatus</taxon>
    </lineage>
</organism>
<evidence type="ECO:0000256" key="7">
    <source>
        <dbReference type="RuleBase" id="RU003835"/>
    </source>
</evidence>
<accession>A0ABP6XIE9</accession>
<keyword evidence="4 6" id="KW-0418">Kinase</keyword>
<dbReference type="EMBL" id="BAAAYR010000002">
    <property type="protein sequence ID" value="GAA3567599.1"/>
    <property type="molecule type" value="Genomic_DNA"/>
</dbReference>
<feature type="binding site" evidence="6">
    <location>
        <position position="12"/>
    </location>
    <ligand>
        <name>Mg(2+)</name>
        <dbReference type="ChEBI" id="CHEBI:18420"/>
    </ligand>
</feature>
<feature type="binding site" evidence="6">
    <location>
        <position position="82"/>
    </location>
    <ligand>
        <name>substrate</name>
    </ligand>
</feature>
<feature type="site" description="Transition state stabilizer" evidence="6">
    <location>
        <position position="231"/>
    </location>
</feature>
<dbReference type="PANTHER" id="PTHR21060">
    <property type="entry name" value="ACETATE KINASE"/>
    <property type="match status" value="1"/>
</dbReference>
<feature type="active site" description="Proton donor/acceptor" evidence="6">
    <location>
        <position position="138"/>
    </location>
</feature>
<comment type="subunit">
    <text evidence="6">Homodimer.</text>
</comment>
<evidence type="ECO:0000256" key="6">
    <source>
        <dbReference type="HAMAP-Rule" id="MF_00020"/>
    </source>
</evidence>
<feature type="binding site" evidence="6">
    <location>
        <position position="19"/>
    </location>
    <ligand>
        <name>ATP</name>
        <dbReference type="ChEBI" id="CHEBI:30616"/>
    </ligand>
</feature>
<dbReference type="Pfam" id="PF00871">
    <property type="entry name" value="Acetate_kinase"/>
    <property type="match status" value="1"/>
</dbReference>
<feature type="binding site" evidence="6">
    <location>
        <begin position="272"/>
        <end position="274"/>
    </location>
    <ligand>
        <name>ATP</name>
        <dbReference type="ChEBI" id="CHEBI:30616"/>
    </ligand>
</feature>
<comment type="subcellular location">
    <subcellularLocation>
        <location evidence="6">Cytoplasm</location>
    </subcellularLocation>
</comment>
<comment type="similarity">
    <text evidence="1 6 7">Belongs to the acetokinase family.</text>
</comment>
<comment type="catalytic activity">
    <reaction evidence="6">
        <text>acetate + ATP = acetyl phosphate + ADP</text>
        <dbReference type="Rhea" id="RHEA:11352"/>
        <dbReference type="ChEBI" id="CHEBI:22191"/>
        <dbReference type="ChEBI" id="CHEBI:30089"/>
        <dbReference type="ChEBI" id="CHEBI:30616"/>
        <dbReference type="ChEBI" id="CHEBI:456216"/>
        <dbReference type="EC" id="2.7.2.1"/>
    </reaction>
</comment>
<comment type="caution">
    <text evidence="8">The sequence shown here is derived from an EMBL/GenBank/DDBJ whole genome shotgun (WGS) entry which is preliminary data.</text>
</comment>
<dbReference type="RefSeq" id="WP_204910409.1">
    <property type="nucleotide sequence ID" value="NZ_BAAAYR010000002.1"/>
</dbReference>
<keyword evidence="6" id="KW-0963">Cytoplasm</keyword>
<evidence type="ECO:0000256" key="4">
    <source>
        <dbReference type="ARBA" id="ARBA00022777"/>
    </source>
</evidence>
<dbReference type="InterPro" id="IPR000890">
    <property type="entry name" value="Aliphatic_acid_kin_short-chain"/>
</dbReference>
<gene>
    <name evidence="6" type="primary">ackA</name>
    <name evidence="8" type="ORF">GCM10022197_24690</name>
</gene>
<dbReference type="EC" id="2.7.2.1" evidence="6"/>
<feature type="site" description="Transition state stabilizer" evidence="6">
    <location>
        <position position="170"/>
    </location>
</feature>
<feature type="binding site" evidence="6">
    <location>
        <begin position="320"/>
        <end position="324"/>
    </location>
    <ligand>
        <name>ATP</name>
        <dbReference type="ChEBI" id="CHEBI:30616"/>
    </ligand>
</feature>
<evidence type="ECO:0000256" key="3">
    <source>
        <dbReference type="ARBA" id="ARBA00022741"/>
    </source>
</evidence>
<dbReference type="PANTHER" id="PTHR21060:SF15">
    <property type="entry name" value="ACETATE KINASE-RELATED"/>
    <property type="match status" value="1"/>
</dbReference>